<proteinExistence type="predicted"/>
<accession>A0A6B9XES9</accession>
<evidence type="ECO:0000313" key="2">
    <source>
        <dbReference type="Proteomes" id="UP000465007"/>
    </source>
</evidence>
<keyword evidence="2" id="KW-1185">Reference proteome</keyword>
<reference evidence="2" key="1">
    <citation type="submission" date="2019-12" db="EMBL/GenBank/DDBJ databases">
        <authorList>
            <person name="Olsen N.S."/>
            <person name="Junco L.M.F."/>
            <person name="Kot W."/>
            <person name="Hansen L.H."/>
        </authorList>
    </citation>
    <scope>NUCLEOTIDE SEQUENCE [LARGE SCALE GENOMIC DNA]</scope>
</reference>
<protein>
    <submittedName>
        <fullName evidence="1">Uncharacterized protein</fullName>
    </submittedName>
</protein>
<sequence>MLDVIKKAHEMGMDVSICDASARHPSAPENMVVVIVHNHRYECRAMSEKQDKESQRCFINEVCDLYGRIRNVQEIVMAVPLQAQQGILQGHGKKS</sequence>
<organism evidence="1 2">
    <name type="scientific">Escherichia phage tiwna</name>
    <dbReference type="NCBI Taxonomy" id="2696449"/>
    <lineage>
        <taxon>Viruses</taxon>
        <taxon>Duplodnaviria</taxon>
        <taxon>Heunggongvirae</taxon>
        <taxon>Uroviricota</taxon>
        <taxon>Caudoviricetes</taxon>
        <taxon>Drexlerviridae</taxon>
        <taxon>Tempevirinae</taxon>
        <taxon>Warwickvirus</taxon>
        <taxon>Warwickvirus tiwna</taxon>
    </lineage>
</organism>
<dbReference type="Proteomes" id="UP000465007">
    <property type="component" value="Segment"/>
</dbReference>
<gene>
    <name evidence="1" type="ORF">tiwna_73</name>
</gene>
<evidence type="ECO:0000313" key="1">
    <source>
        <dbReference type="EMBL" id="QHR75190.1"/>
    </source>
</evidence>
<dbReference type="EMBL" id="MN850643">
    <property type="protein sequence ID" value="QHR75190.1"/>
    <property type="molecule type" value="Genomic_DNA"/>
</dbReference>
<name>A0A6B9XES9_9CAUD</name>